<dbReference type="EMBL" id="GBRH01260790">
    <property type="protein sequence ID" value="JAD37105.1"/>
    <property type="molecule type" value="Transcribed_RNA"/>
</dbReference>
<accession>A0A0A8ZK74</accession>
<organism evidence="1">
    <name type="scientific">Arundo donax</name>
    <name type="common">Giant reed</name>
    <name type="synonym">Donax arundinaceus</name>
    <dbReference type="NCBI Taxonomy" id="35708"/>
    <lineage>
        <taxon>Eukaryota</taxon>
        <taxon>Viridiplantae</taxon>
        <taxon>Streptophyta</taxon>
        <taxon>Embryophyta</taxon>
        <taxon>Tracheophyta</taxon>
        <taxon>Spermatophyta</taxon>
        <taxon>Magnoliopsida</taxon>
        <taxon>Liliopsida</taxon>
        <taxon>Poales</taxon>
        <taxon>Poaceae</taxon>
        <taxon>PACMAD clade</taxon>
        <taxon>Arundinoideae</taxon>
        <taxon>Arundineae</taxon>
        <taxon>Arundo</taxon>
    </lineage>
</organism>
<dbReference type="AlphaFoldDB" id="A0A0A8ZK74"/>
<sequence>MLRMHLIYALRNKAKPFLNNHQ</sequence>
<reference evidence="1" key="1">
    <citation type="submission" date="2014-09" db="EMBL/GenBank/DDBJ databases">
        <authorList>
            <person name="Magalhaes I.L.F."/>
            <person name="Oliveira U."/>
            <person name="Santos F.R."/>
            <person name="Vidigal T.H.D.A."/>
            <person name="Brescovit A.D."/>
            <person name="Santos A.J."/>
        </authorList>
    </citation>
    <scope>NUCLEOTIDE SEQUENCE</scope>
    <source>
        <tissue evidence="1">Shoot tissue taken approximately 20 cm above the soil surface</tissue>
    </source>
</reference>
<reference evidence="1" key="2">
    <citation type="journal article" date="2015" name="Data Brief">
        <title>Shoot transcriptome of the giant reed, Arundo donax.</title>
        <authorList>
            <person name="Barrero R.A."/>
            <person name="Guerrero F.D."/>
            <person name="Moolhuijzen P."/>
            <person name="Goolsby J.A."/>
            <person name="Tidwell J."/>
            <person name="Bellgard S.E."/>
            <person name="Bellgard M.I."/>
        </authorList>
    </citation>
    <scope>NUCLEOTIDE SEQUENCE</scope>
    <source>
        <tissue evidence="1">Shoot tissue taken approximately 20 cm above the soil surface</tissue>
    </source>
</reference>
<evidence type="ECO:0000313" key="1">
    <source>
        <dbReference type="EMBL" id="JAD37105.1"/>
    </source>
</evidence>
<name>A0A0A8ZK74_ARUDO</name>
<protein>
    <submittedName>
        <fullName evidence="1">Uncharacterized protein</fullName>
    </submittedName>
</protein>
<proteinExistence type="predicted"/>